<evidence type="ECO:0000256" key="4">
    <source>
        <dbReference type="ARBA" id="ARBA00022989"/>
    </source>
</evidence>
<dbReference type="PANTHER" id="PTHR22945:SF40">
    <property type="entry name" value="SERPENTINE RECEPTOR, CLASS D (DELTA)-RELATED"/>
    <property type="match status" value="1"/>
</dbReference>
<dbReference type="Proteomes" id="UP000835052">
    <property type="component" value="Unassembled WGS sequence"/>
</dbReference>
<comment type="subcellular location">
    <subcellularLocation>
        <location evidence="1">Membrane</location>
        <topology evidence="1">Multi-pass membrane protein</topology>
    </subcellularLocation>
</comment>
<dbReference type="Pfam" id="PF10317">
    <property type="entry name" value="7TM_GPCR_Srd"/>
    <property type="match status" value="1"/>
</dbReference>
<dbReference type="InterPro" id="IPR050920">
    <property type="entry name" value="Nematode_rcpt-like_delta"/>
</dbReference>
<feature type="transmembrane region" description="Helical" evidence="6">
    <location>
        <begin position="6"/>
        <end position="23"/>
    </location>
</feature>
<comment type="caution">
    <text evidence="7">The sequence shown here is derived from an EMBL/GenBank/DDBJ whole genome shotgun (WGS) entry which is preliminary data.</text>
</comment>
<reference evidence="7" key="1">
    <citation type="submission" date="2020-10" db="EMBL/GenBank/DDBJ databases">
        <authorList>
            <person name="Kikuchi T."/>
        </authorList>
    </citation>
    <scope>NUCLEOTIDE SEQUENCE</scope>
    <source>
        <strain evidence="7">NKZ352</strain>
    </source>
</reference>
<organism evidence="7 8">
    <name type="scientific">Caenorhabditis auriculariae</name>
    <dbReference type="NCBI Taxonomy" id="2777116"/>
    <lineage>
        <taxon>Eukaryota</taxon>
        <taxon>Metazoa</taxon>
        <taxon>Ecdysozoa</taxon>
        <taxon>Nematoda</taxon>
        <taxon>Chromadorea</taxon>
        <taxon>Rhabditida</taxon>
        <taxon>Rhabditina</taxon>
        <taxon>Rhabditomorpha</taxon>
        <taxon>Rhabditoidea</taxon>
        <taxon>Rhabditidae</taxon>
        <taxon>Peloderinae</taxon>
        <taxon>Caenorhabditis</taxon>
    </lineage>
</organism>
<keyword evidence="5 6" id="KW-0472">Membrane</keyword>
<dbReference type="OrthoDB" id="5873496at2759"/>
<gene>
    <name evidence="7" type="ORF">CAUJ_LOCUS10975</name>
</gene>
<evidence type="ECO:0000256" key="6">
    <source>
        <dbReference type="SAM" id="Phobius"/>
    </source>
</evidence>
<dbReference type="GO" id="GO:0016020">
    <property type="term" value="C:membrane"/>
    <property type="evidence" value="ECO:0007669"/>
    <property type="project" value="UniProtKB-SubCell"/>
</dbReference>
<protein>
    <recommendedName>
        <fullName evidence="9">G-protein coupled receptors family 1 profile domain-containing protein</fullName>
    </recommendedName>
</protein>
<dbReference type="AlphaFoldDB" id="A0A8S1HEC3"/>
<evidence type="ECO:0000256" key="1">
    <source>
        <dbReference type="ARBA" id="ARBA00004141"/>
    </source>
</evidence>
<evidence type="ECO:0000313" key="8">
    <source>
        <dbReference type="Proteomes" id="UP000835052"/>
    </source>
</evidence>
<keyword evidence="3 6" id="KW-0812">Transmembrane</keyword>
<comment type="similarity">
    <text evidence="2">Belongs to the nematode receptor-like protein srd family.</text>
</comment>
<dbReference type="EMBL" id="CAJGYM010000050">
    <property type="protein sequence ID" value="CAD6195056.1"/>
    <property type="molecule type" value="Genomic_DNA"/>
</dbReference>
<dbReference type="PANTHER" id="PTHR22945">
    <property type="entry name" value="SERPENTINE RECEPTOR, CLASS D DELTA"/>
    <property type="match status" value="1"/>
</dbReference>
<keyword evidence="8" id="KW-1185">Reference proteome</keyword>
<proteinExistence type="inferred from homology"/>
<feature type="transmembrane region" description="Helical" evidence="6">
    <location>
        <begin position="106"/>
        <end position="131"/>
    </location>
</feature>
<accession>A0A8S1HEC3</accession>
<evidence type="ECO:0000256" key="2">
    <source>
        <dbReference type="ARBA" id="ARBA00009166"/>
    </source>
</evidence>
<sequence length="190" mass="21363">MVHTTVAAAGTFFNLLLIYIAIFHSPNKIRTYASLILNLAFSDMIICLIDLFVQQRLVPTGWSVIFIGNGPCKYFDYTLCFKANNVGQHLQTFGVYILLVSFSYRYYILALTVQICIPAFCSIAIITYAIGQLRIFNHPALEYASPISLLLTPVVSPLASLYCVHPYKNKVMSLIFKVKVALFKTNMEEG</sequence>
<dbReference type="InterPro" id="IPR019421">
    <property type="entry name" value="7TM_GPCR_serpentine_rcpt_Srd"/>
</dbReference>
<name>A0A8S1HEC3_9PELO</name>
<feature type="transmembrane region" description="Helical" evidence="6">
    <location>
        <begin position="143"/>
        <end position="162"/>
    </location>
</feature>
<keyword evidence="4 6" id="KW-1133">Transmembrane helix</keyword>
<evidence type="ECO:0000256" key="3">
    <source>
        <dbReference type="ARBA" id="ARBA00022692"/>
    </source>
</evidence>
<evidence type="ECO:0000313" key="7">
    <source>
        <dbReference type="EMBL" id="CAD6195056.1"/>
    </source>
</evidence>
<evidence type="ECO:0008006" key="9">
    <source>
        <dbReference type="Google" id="ProtNLM"/>
    </source>
</evidence>
<evidence type="ECO:0000256" key="5">
    <source>
        <dbReference type="ARBA" id="ARBA00023136"/>
    </source>
</evidence>